<feature type="transmembrane region" description="Helical" evidence="1">
    <location>
        <begin position="6"/>
        <end position="25"/>
    </location>
</feature>
<organism evidence="2 3">
    <name type="scientific">Kribbella orskensis</name>
    <dbReference type="NCBI Taxonomy" id="2512216"/>
    <lineage>
        <taxon>Bacteria</taxon>
        <taxon>Bacillati</taxon>
        <taxon>Actinomycetota</taxon>
        <taxon>Actinomycetes</taxon>
        <taxon>Propionibacteriales</taxon>
        <taxon>Kribbellaceae</taxon>
        <taxon>Kribbella</taxon>
    </lineage>
</organism>
<keyword evidence="1" id="KW-0812">Transmembrane</keyword>
<evidence type="ECO:0000256" key="1">
    <source>
        <dbReference type="SAM" id="Phobius"/>
    </source>
</evidence>
<keyword evidence="1" id="KW-0472">Membrane</keyword>
<comment type="caution">
    <text evidence="2">The sequence shown here is derived from an EMBL/GenBank/DDBJ whole genome shotgun (WGS) entry which is preliminary data.</text>
</comment>
<evidence type="ECO:0000313" key="3">
    <source>
        <dbReference type="Proteomes" id="UP000295818"/>
    </source>
</evidence>
<dbReference type="EMBL" id="SLWM01000024">
    <property type="protein sequence ID" value="TCO12961.1"/>
    <property type="molecule type" value="Genomic_DNA"/>
</dbReference>
<gene>
    <name evidence="2" type="ORF">EV644_12485</name>
</gene>
<keyword evidence="3" id="KW-1185">Reference proteome</keyword>
<proteinExistence type="predicted"/>
<accession>A0ABY2B9U1</accession>
<name>A0ABY2B9U1_9ACTN</name>
<dbReference type="Proteomes" id="UP000295818">
    <property type="component" value="Unassembled WGS sequence"/>
</dbReference>
<sequence length="29" mass="3116">MSVENVVGPLVAVVLIAYLVAAVIFPKRF</sequence>
<dbReference type="RefSeq" id="WP_132195070.1">
    <property type="nucleotide sequence ID" value="NZ_SLWM01000024.1"/>
</dbReference>
<keyword evidence="1" id="KW-1133">Transmembrane helix</keyword>
<protein>
    <submittedName>
        <fullName evidence="2">F subunit of K+-transporting ATPase</fullName>
    </submittedName>
</protein>
<evidence type="ECO:0000313" key="2">
    <source>
        <dbReference type="EMBL" id="TCO12961.1"/>
    </source>
</evidence>
<reference evidence="2 3" key="1">
    <citation type="journal article" date="2015" name="Stand. Genomic Sci.">
        <title>Genomic Encyclopedia of Bacterial and Archaeal Type Strains, Phase III: the genomes of soil and plant-associated and newly described type strains.</title>
        <authorList>
            <person name="Whitman W.B."/>
            <person name="Woyke T."/>
            <person name="Klenk H.P."/>
            <person name="Zhou Y."/>
            <person name="Lilburn T.G."/>
            <person name="Beck B.J."/>
            <person name="De Vos P."/>
            <person name="Vandamme P."/>
            <person name="Eisen J.A."/>
            <person name="Garrity G."/>
            <person name="Hugenholtz P."/>
            <person name="Kyrpides N.C."/>
        </authorList>
    </citation>
    <scope>NUCLEOTIDE SEQUENCE [LARGE SCALE GENOMIC DNA]</scope>
    <source>
        <strain evidence="2 3">VKM Ac-2538</strain>
    </source>
</reference>